<dbReference type="AlphaFoldDB" id="A0A3M0M946"/>
<dbReference type="OrthoDB" id="9840861at2"/>
<reference evidence="1 2" key="1">
    <citation type="submission" date="2018-07" db="EMBL/GenBank/DDBJ databases">
        <authorList>
            <person name="Zhang Y."/>
            <person name="Wang L."/>
            <person name="Ma S."/>
        </authorList>
    </citation>
    <scope>NUCLEOTIDE SEQUENCE [LARGE SCALE GENOMIC DNA]</scope>
    <source>
        <strain evidence="1 2">4-2</strain>
    </source>
</reference>
<comment type="caution">
    <text evidence="1">The sequence shown here is derived from an EMBL/GenBank/DDBJ whole genome shotgun (WGS) entry which is preliminary data.</text>
</comment>
<gene>
    <name evidence="1" type="ORF">C9E81_15800</name>
</gene>
<accession>A0A3M0M946</accession>
<name>A0A3M0M946_9RHOB</name>
<keyword evidence="2" id="KW-1185">Reference proteome</keyword>
<dbReference type="RefSeq" id="WP_147457614.1">
    <property type="nucleotide sequence ID" value="NZ_QOKZ01000006.1"/>
</dbReference>
<protein>
    <submittedName>
        <fullName evidence="1">Uncharacterized protein</fullName>
    </submittedName>
</protein>
<proteinExistence type="predicted"/>
<organism evidence="1 2">
    <name type="scientific">Paracoccus alkanivorans</name>
    <dbReference type="NCBI Taxonomy" id="2116655"/>
    <lineage>
        <taxon>Bacteria</taxon>
        <taxon>Pseudomonadati</taxon>
        <taxon>Pseudomonadota</taxon>
        <taxon>Alphaproteobacteria</taxon>
        <taxon>Rhodobacterales</taxon>
        <taxon>Paracoccaceae</taxon>
        <taxon>Paracoccus</taxon>
    </lineage>
</organism>
<evidence type="ECO:0000313" key="2">
    <source>
        <dbReference type="Proteomes" id="UP000273516"/>
    </source>
</evidence>
<evidence type="ECO:0000313" key="1">
    <source>
        <dbReference type="EMBL" id="RMC33763.1"/>
    </source>
</evidence>
<sequence>MSNKIVHIHIGVDAVSENIIGDVMQAVSEDVSESGYHFINDDEFELNFKNAISAADGTTAEEAVKKFSDSADVLVFSRPKFLYTGAPLNFGDVYKKAIYKFNFLQSIFSGFDVVFHLFIVDHVSYLSNHLKTARNTSPVEVIPSWIPMISGLKSCLLDNSQLIVWNAERPDWIISELCKSVSGGRIVTDIMASAATESRVAGRKKERLLSNAGWDPELLDDLFEQDLQYIHDGDGVDENQAGMD</sequence>
<dbReference type="Proteomes" id="UP000273516">
    <property type="component" value="Unassembled WGS sequence"/>
</dbReference>
<dbReference type="EMBL" id="QOKZ01000006">
    <property type="protein sequence ID" value="RMC33763.1"/>
    <property type="molecule type" value="Genomic_DNA"/>
</dbReference>